<evidence type="ECO:0008006" key="4">
    <source>
        <dbReference type="Google" id="ProtNLM"/>
    </source>
</evidence>
<protein>
    <recommendedName>
        <fullName evidence="4">Outer membrane lipoprotein carrier protein LolA</fullName>
    </recommendedName>
</protein>
<dbReference type="InterPro" id="IPR004564">
    <property type="entry name" value="OM_lipoprot_carrier_LolA-like"/>
</dbReference>
<gene>
    <name evidence="2" type="ORF">HQ36_03610</name>
</gene>
<dbReference type="EMBL" id="JQZW01000008">
    <property type="protein sequence ID" value="KGN98022.1"/>
    <property type="molecule type" value="Genomic_DNA"/>
</dbReference>
<dbReference type="InterPro" id="IPR029046">
    <property type="entry name" value="LolA/LolB/LppX"/>
</dbReference>
<dbReference type="RefSeq" id="WP_036883501.1">
    <property type="nucleotide sequence ID" value="NZ_JQZW01000008.1"/>
</dbReference>
<reference evidence="2 3" key="1">
    <citation type="submission" date="2014-08" db="EMBL/GenBank/DDBJ databases">
        <title>Porphyromonas gingivicanis strain:COT-022_OH1391 Genome sequencing.</title>
        <authorList>
            <person name="Wallis C."/>
            <person name="Deusch O."/>
            <person name="O'Flynn C."/>
            <person name="Davis I."/>
            <person name="Jospin G."/>
            <person name="Darling A.E."/>
            <person name="Coil D.A."/>
            <person name="Alexiev A."/>
            <person name="Horsfall A."/>
            <person name="Kirkwood N."/>
            <person name="Harris S."/>
            <person name="Eisen J.A."/>
        </authorList>
    </citation>
    <scope>NUCLEOTIDE SEQUENCE [LARGE SCALE GENOMIC DNA]</scope>
    <source>
        <strain evidence="3">COT-022 OH1391</strain>
    </source>
</reference>
<evidence type="ECO:0000256" key="1">
    <source>
        <dbReference type="ARBA" id="ARBA00022729"/>
    </source>
</evidence>
<dbReference type="SUPFAM" id="SSF89392">
    <property type="entry name" value="Prokaryotic lipoproteins and lipoprotein localization factors"/>
    <property type="match status" value="1"/>
</dbReference>
<dbReference type="STRING" id="266762.HQ36_03610"/>
<evidence type="ECO:0000313" key="3">
    <source>
        <dbReference type="Proteomes" id="UP000030134"/>
    </source>
</evidence>
<dbReference type="Pfam" id="PF03548">
    <property type="entry name" value="LolA"/>
    <property type="match status" value="1"/>
</dbReference>
<organism evidence="2 3">
    <name type="scientific">Porphyromonas gingivicanis</name>
    <dbReference type="NCBI Taxonomy" id="266762"/>
    <lineage>
        <taxon>Bacteria</taxon>
        <taxon>Pseudomonadati</taxon>
        <taxon>Bacteroidota</taxon>
        <taxon>Bacteroidia</taxon>
        <taxon>Bacteroidales</taxon>
        <taxon>Porphyromonadaceae</taxon>
        <taxon>Porphyromonas</taxon>
    </lineage>
</organism>
<proteinExistence type="predicted"/>
<comment type="caution">
    <text evidence="2">The sequence shown here is derived from an EMBL/GenBank/DDBJ whole genome shotgun (WGS) entry which is preliminary data.</text>
</comment>
<accession>A0A0A2G6F0</accession>
<sequence>MKKFFLHSLALIFLFVSFPPIYAQRSLGSQQMLSLKKRLEQGAEITFSSKTYGASGELLSDDRGQLLTHQDKFRLTYSIFTSTYNGNLFSYYNKAEKTFTVMHPTKEDLATLNPLAYLSTSQEMYTVRELPESKKGKVFVFTPKKNSMNIQHIELCFSRKTELPTELMTLFSDGTRVVMYIESLISKKNISSHLFSQKHTDYPGSELVDLR</sequence>
<dbReference type="OrthoDB" id="1013897at2"/>
<keyword evidence="3" id="KW-1185">Reference proteome</keyword>
<evidence type="ECO:0000313" key="2">
    <source>
        <dbReference type="EMBL" id="KGN98022.1"/>
    </source>
</evidence>
<name>A0A0A2G6F0_9PORP</name>
<keyword evidence="1" id="KW-0732">Signal</keyword>
<dbReference type="Proteomes" id="UP000030134">
    <property type="component" value="Unassembled WGS sequence"/>
</dbReference>
<dbReference type="Gene3D" id="2.50.20.10">
    <property type="entry name" value="Lipoprotein localisation LolA/LolB/LppX"/>
    <property type="match status" value="1"/>
</dbReference>
<dbReference type="AlphaFoldDB" id="A0A0A2G6F0"/>